<keyword evidence="3" id="KW-1185">Reference proteome</keyword>
<protein>
    <recommendedName>
        <fullName evidence="1">F-box domain-containing protein</fullName>
    </recommendedName>
</protein>
<evidence type="ECO:0000313" key="3">
    <source>
        <dbReference type="Proteomes" id="UP001634393"/>
    </source>
</evidence>
<dbReference type="SUPFAM" id="SSF81383">
    <property type="entry name" value="F-box domain"/>
    <property type="match status" value="1"/>
</dbReference>
<proteinExistence type="predicted"/>
<feature type="domain" description="F-box" evidence="1">
    <location>
        <begin position="11"/>
        <end position="46"/>
    </location>
</feature>
<reference evidence="2 3" key="1">
    <citation type="submission" date="2024-12" db="EMBL/GenBank/DDBJ databases">
        <title>The unique morphological basis and parallel evolutionary history of personate flowers in Penstemon.</title>
        <authorList>
            <person name="Depatie T.H."/>
            <person name="Wessinger C.A."/>
        </authorList>
    </citation>
    <scope>NUCLEOTIDE SEQUENCE [LARGE SCALE GENOMIC DNA]</scope>
    <source>
        <strain evidence="2">WTNN_2</strain>
        <tissue evidence="2">Leaf</tissue>
    </source>
</reference>
<dbReference type="Proteomes" id="UP001634393">
    <property type="component" value="Unassembled WGS sequence"/>
</dbReference>
<dbReference type="PANTHER" id="PTHR31215">
    <property type="entry name" value="OS05G0510400 PROTEIN-RELATED"/>
    <property type="match status" value="1"/>
</dbReference>
<dbReference type="Gene3D" id="1.20.1280.50">
    <property type="match status" value="1"/>
</dbReference>
<sequence>MNPTTQEQDSFDSLPDDIVLSIFNKLQDAKSLCSSMSACKRFHSVAPRVAQIFLPIPHKNRKSQQQQQQQIQKGFFKNVLIKTLFMFKPFQFISQMIKLKSKNDSEDSNFQSFHIPIEVLKSFQQVRGLHLRLPCYGTQNLGSKSEKNNTFLKWKAEFGKELHSCVMIGSKSLSENTEEKNRPESRVITDDELKLRIVWTISCLIAASARHYLIQETVKEQKLIENVVVSDESEQGMLCMNKEQIQELKEMKGKGNNEDSILLEYRSKVPALRMKMWYLDKLELEDSGKVMEGATLEEEWRTQIWWRVRFAGKEIRGRWLRKLQGNCWWLRNVILWK</sequence>
<dbReference type="AlphaFoldDB" id="A0ABD3SVK2"/>
<dbReference type="InterPro" id="IPR044809">
    <property type="entry name" value="AUF1-like"/>
</dbReference>
<dbReference type="InterPro" id="IPR036047">
    <property type="entry name" value="F-box-like_dom_sf"/>
</dbReference>
<gene>
    <name evidence="2" type="ORF">ACJIZ3_017030</name>
</gene>
<accession>A0ABD3SVK2</accession>
<comment type="caution">
    <text evidence="2">The sequence shown here is derived from an EMBL/GenBank/DDBJ whole genome shotgun (WGS) entry which is preliminary data.</text>
</comment>
<name>A0ABD3SVK2_9LAMI</name>
<dbReference type="Pfam" id="PF12937">
    <property type="entry name" value="F-box-like"/>
    <property type="match status" value="1"/>
</dbReference>
<dbReference type="InterPro" id="IPR001810">
    <property type="entry name" value="F-box_dom"/>
</dbReference>
<dbReference type="CDD" id="cd09917">
    <property type="entry name" value="F-box_SF"/>
    <property type="match status" value="1"/>
</dbReference>
<dbReference type="EMBL" id="JBJXBP010000005">
    <property type="protein sequence ID" value="KAL3828228.1"/>
    <property type="molecule type" value="Genomic_DNA"/>
</dbReference>
<evidence type="ECO:0000313" key="2">
    <source>
        <dbReference type="EMBL" id="KAL3828228.1"/>
    </source>
</evidence>
<evidence type="ECO:0000259" key="1">
    <source>
        <dbReference type="Pfam" id="PF12937"/>
    </source>
</evidence>
<organism evidence="2 3">
    <name type="scientific">Penstemon smallii</name>
    <dbReference type="NCBI Taxonomy" id="265156"/>
    <lineage>
        <taxon>Eukaryota</taxon>
        <taxon>Viridiplantae</taxon>
        <taxon>Streptophyta</taxon>
        <taxon>Embryophyta</taxon>
        <taxon>Tracheophyta</taxon>
        <taxon>Spermatophyta</taxon>
        <taxon>Magnoliopsida</taxon>
        <taxon>eudicotyledons</taxon>
        <taxon>Gunneridae</taxon>
        <taxon>Pentapetalae</taxon>
        <taxon>asterids</taxon>
        <taxon>lamiids</taxon>
        <taxon>Lamiales</taxon>
        <taxon>Plantaginaceae</taxon>
        <taxon>Cheloneae</taxon>
        <taxon>Penstemon</taxon>
    </lineage>
</organism>